<evidence type="ECO:0000313" key="3">
    <source>
        <dbReference type="EMBL" id="GBR74624.1"/>
    </source>
</evidence>
<reference evidence="3 4" key="1">
    <citation type="journal article" date="2019" name="ISME J.">
        <title>Genome analyses of uncultured TG2/ZB3 bacteria in 'Margulisbacteria' specifically attached to ectosymbiotic spirochetes of protists in the termite gut.</title>
        <authorList>
            <person name="Utami Y.D."/>
            <person name="Kuwahara H."/>
            <person name="Igai K."/>
            <person name="Murakami T."/>
            <person name="Sugaya K."/>
            <person name="Morikawa T."/>
            <person name="Nagura Y."/>
            <person name="Yuki M."/>
            <person name="Deevong P."/>
            <person name="Inoue T."/>
            <person name="Kihara K."/>
            <person name="Lo N."/>
            <person name="Yamada A."/>
            <person name="Ohkuma M."/>
            <person name="Hongoh Y."/>
        </authorList>
    </citation>
    <scope>NUCLEOTIDE SEQUENCE [LARGE SCALE GENOMIC DNA]</scope>
    <source>
        <strain evidence="3">NkOx7-01</strain>
    </source>
</reference>
<feature type="transmembrane region" description="Helical" evidence="1">
    <location>
        <begin position="12"/>
        <end position="30"/>
    </location>
</feature>
<keyword evidence="1" id="KW-1133">Transmembrane helix</keyword>
<evidence type="ECO:0000259" key="2">
    <source>
        <dbReference type="Pfam" id="PF02698"/>
    </source>
</evidence>
<dbReference type="Proteomes" id="UP000269352">
    <property type="component" value="Unassembled WGS sequence"/>
</dbReference>
<dbReference type="GO" id="GO:0043164">
    <property type="term" value="P:Gram-negative-bacterium-type cell wall biogenesis"/>
    <property type="evidence" value="ECO:0007669"/>
    <property type="project" value="TreeGrafter"/>
</dbReference>
<dbReference type="InterPro" id="IPR014729">
    <property type="entry name" value="Rossmann-like_a/b/a_fold"/>
</dbReference>
<dbReference type="GO" id="GO:0000270">
    <property type="term" value="P:peptidoglycan metabolic process"/>
    <property type="evidence" value="ECO:0007669"/>
    <property type="project" value="TreeGrafter"/>
</dbReference>
<dbReference type="Gene3D" id="3.40.50.620">
    <property type="entry name" value="HUPs"/>
    <property type="match status" value="1"/>
</dbReference>
<dbReference type="CDD" id="cd06259">
    <property type="entry name" value="YdcF-like"/>
    <property type="match status" value="1"/>
</dbReference>
<protein>
    <submittedName>
        <fullName evidence="3">Protein DUF218</fullName>
    </submittedName>
</protein>
<keyword evidence="1" id="KW-0472">Membrane</keyword>
<keyword evidence="4" id="KW-1185">Reference proteome</keyword>
<dbReference type="InterPro" id="IPR003848">
    <property type="entry name" value="DUF218"/>
</dbReference>
<proteinExistence type="predicted"/>
<comment type="caution">
    <text evidence="3">The sequence shown here is derived from an EMBL/GenBank/DDBJ whole genome shotgun (WGS) entry which is preliminary data.</text>
</comment>
<keyword evidence="1" id="KW-0812">Transmembrane</keyword>
<sequence>MFILGKIFTWSLLSPGLFLLLLFLVFAAALSNKRRACIFLLIFSCAAVYFLSVKPGRDKIVAPLETKYPRAPQLKIDALIVLGGGVSPQGEPGDSSLQRLYAAYKIYQKKPVPIIVCGGDPLGYGVRESAVLAAVLESWGVPKNKIIQEKQSRNTQENLENAQKYLQKYKLQKPGLVTSAMHLPRAMLIAESLGLKPQPWPCDFSCDGLLYQWHDIFPNTDCLRDSFAGLKEYTGIFYYVLFRNRFISIRSLRQAQGKPSTPSIGSGNTTGH</sequence>
<accession>A0A388TCL4</accession>
<evidence type="ECO:0000256" key="1">
    <source>
        <dbReference type="SAM" id="Phobius"/>
    </source>
</evidence>
<dbReference type="AlphaFoldDB" id="A0A388TCL4"/>
<feature type="transmembrane region" description="Helical" evidence="1">
    <location>
        <begin position="37"/>
        <end position="53"/>
    </location>
</feature>
<dbReference type="PANTHER" id="PTHR30336">
    <property type="entry name" value="INNER MEMBRANE PROTEIN, PROBABLE PERMEASE"/>
    <property type="match status" value="1"/>
</dbReference>
<organism evidence="3 4">
    <name type="scientific">Termititenax aidoneus</name>
    <dbReference type="NCBI Taxonomy" id="2218524"/>
    <lineage>
        <taxon>Bacteria</taxon>
        <taxon>Bacillati</taxon>
        <taxon>Candidatus Margulisiibacteriota</taxon>
        <taxon>Candidatus Termititenacia</taxon>
        <taxon>Candidatus Termititenacales</taxon>
        <taxon>Candidatus Termititenacaceae</taxon>
        <taxon>Candidatus Termititenax</taxon>
    </lineage>
</organism>
<dbReference type="EMBL" id="BGZN01000061">
    <property type="protein sequence ID" value="GBR74624.1"/>
    <property type="molecule type" value="Genomic_DNA"/>
</dbReference>
<evidence type="ECO:0000313" key="4">
    <source>
        <dbReference type="Proteomes" id="UP000269352"/>
    </source>
</evidence>
<dbReference type="PANTHER" id="PTHR30336:SF4">
    <property type="entry name" value="ENVELOPE BIOGENESIS FACTOR ELYC"/>
    <property type="match status" value="1"/>
</dbReference>
<name>A0A388TCL4_TERA1</name>
<dbReference type="Pfam" id="PF02698">
    <property type="entry name" value="DUF218"/>
    <property type="match status" value="1"/>
</dbReference>
<dbReference type="GO" id="GO:0005886">
    <property type="term" value="C:plasma membrane"/>
    <property type="evidence" value="ECO:0007669"/>
    <property type="project" value="TreeGrafter"/>
</dbReference>
<dbReference type="InterPro" id="IPR051599">
    <property type="entry name" value="Cell_Envelope_Assoc"/>
</dbReference>
<feature type="domain" description="DUF218" evidence="2">
    <location>
        <begin position="77"/>
        <end position="235"/>
    </location>
</feature>
<gene>
    <name evidence="3" type="ORF">NO1_1768</name>
</gene>